<evidence type="ECO:0000313" key="2">
    <source>
        <dbReference type="EMBL" id="GHO96814.1"/>
    </source>
</evidence>
<evidence type="ECO:0000313" key="3">
    <source>
        <dbReference type="Proteomes" id="UP000597444"/>
    </source>
</evidence>
<feature type="transmembrane region" description="Helical" evidence="1">
    <location>
        <begin position="37"/>
        <end position="59"/>
    </location>
</feature>
<proteinExistence type="predicted"/>
<gene>
    <name evidence="2" type="ORF">KSF_068620</name>
</gene>
<feature type="transmembrane region" description="Helical" evidence="1">
    <location>
        <begin position="5"/>
        <end position="25"/>
    </location>
</feature>
<keyword evidence="1" id="KW-0472">Membrane</keyword>
<organism evidence="2 3">
    <name type="scientific">Reticulibacter mediterranei</name>
    <dbReference type="NCBI Taxonomy" id="2778369"/>
    <lineage>
        <taxon>Bacteria</taxon>
        <taxon>Bacillati</taxon>
        <taxon>Chloroflexota</taxon>
        <taxon>Ktedonobacteria</taxon>
        <taxon>Ktedonobacterales</taxon>
        <taxon>Reticulibacteraceae</taxon>
        <taxon>Reticulibacter</taxon>
    </lineage>
</organism>
<reference evidence="2" key="1">
    <citation type="submission" date="2020-10" db="EMBL/GenBank/DDBJ databases">
        <title>Taxonomic study of unclassified bacteria belonging to the class Ktedonobacteria.</title>
        <authorList>
            <person name="Yabe S."/>
            <person name="Wang C.M."/>
            <person name="Zheng Y."/>
            <person name="Sakai Y."/>
            <person name="Cavaletti L."/>
            <person name="Monciardini P."/>
            <person name="Donadio S."/>
        </authorList>
    </citation>
    <scope>NUCLEOTIDE SEQUENCE</scope>
    <source>
        <strain evidence="2">ID150040</strain>
    </source>
</reference>
<keyword evidence="1" id="KW-1133">Transmembrane helix</keyword>
<keyword evidence="3" id="KW-1185">Reference proteome</keyword>
<protein>
    <submittedName>
        <fullName evidence="2">Uncharacterized protein</fullName>
    </submittedName>
</protein>
<comment type="caution">
    <text evidence="2">The sequence shown here is derived from an EMBL/GenBank/DDBJ whole genome shotgun (WGS) entry which is preliminary data.</text>
</comment>
<dbReference type="EMBL" id="BNJK01000001">
    <property type="protein sequence ID" value="GHO96814.1"/>
    <property type="molecule type" value="Genomic_DNA"/>
</dbReference>
<keyword evidence="1" id="KW-0812">Transmembrane</keyword>
<dbReference type="Proteomes" id="UP000597444">
    <property type="component" value="Unassembled WGS sequence"/>
</dbReference>
<accession>A0A8J3IS03</accession>
<dbReference type="AlphaFoldDB" id="A0A8J3IS03"/>
<evidence type="ECO:0000256" key="1">
    <source>
        <dbReference type="SAM" id="Phobius"/>
    </source>
</evidence>
<dbReference type="RefSeq" id="WP_220207411.1">
    <property type="nucleotide sequence ID" value="NZ_BNJK01000001.1"/>
</dbReference>
<name>A0A8J3IS03_9CHLR</name>
<sequence>MTQLLVRVIFLFFDMIGNLSILSNHLSFSVGTVQLDFASSLIVFNALMILVVYVVDFVIVKTQKLLIDIEIGRGFTDHEH</sequence>